<gene>
    <name evidence="4" type="ORF">PQU92_03085</name>
</gene>
<accession>A0ABT5HQ93</accession>
<keyword evidence="5" id="KW-1185">Reference proteome</keyword>
<dbReference type="InterPro" id="IPR050565">
    <property type="entry name" value="LYPA1-2/EST-like"/>
</dbReference>
<dbReference type="GO" id="GO:0016787">
    <property type="term" value="F:hydrolase activity"/>
    <property type="evidence" value="ECO:0007669"/>
    <property type="project" value="UniProtKB-KW"/>
</dbReference>
<feature type="domain" description="Phospholipase/carboxylesterase/thioesterase" evidence="3">
    <location>
        <begin position="2"/>
        <end position="195"/>
    </location>
</feature>
<evidence type="ECO:0000256" key="1">
    <source>
        <dbReference type="ARBA" id="ARBA00006499"/>
    </source>
</evidence>
<comment type="similarity">
    <text evidence="1">Belongs to the AB hydrolase superfamily. AB hydrolase 2 family.</text>
</comment>
<dbReference type="RefSeq" id="WP_272746753.1">
    <property type="nucleotide sequence ID" value="NZ_JAQQKX010000002.1"/>
</dbReference>
<organism evidence="4 5">
    <name type="scientific">Asticcacaulis aquaticus</name>
    <dbReference type="NCBI Taxonomy" id="2984212"/>
    <lineage>
        <taxon>Bacteria</taxon>
        <taxon>Pseudomonadati</taxon>
        <taxon>Pseudomonadota</taxon>
        <taxon>Alphaproteobacteria</taxon>
        <taxon>Caulobacterales</taxon>
        <taxon>Caulobacteraceae</taxon>
        <taxon>Asticcacaulis</taxon>
    </lineage>
</organism>
<dbReference type="SUPFAM" id="SSF53474">
    <property type="entry name" value="alpha/beta-Hydrolases"/>
    <property type="match status" value="1"/>
</dbReference>
<evidence type="ECO:0000313" key="4">
    <source>
        <dbReference type="EMBL" id="MDC7682243.1"/>
    </source>
</evidence>
<evidence type="ECO:0000259" key="3">
    <source>
        <dbReference type="Pfam" id="PF02230"/>
    </source>
</evidence>
<dbReference type="Pfam" id="PF02230">
    <property type="entry name" value="Abhydrolase_2"/>
    <property type="match status" value="1"/>
</dbReference>
<keyword evidence="2 4" id="KW-0378">Hydrolase</keyword>
<dbReference type="PANTHER" id="PTHR10655">
    <property type="entry name" value="LYSOPHOSPHOLIPASE-RELATED"/>
    <property type="match status" value="1"/>
</dbReference>
<dbReference type="InterPro" id="IPR003140">
    <property type="entry name" value="PLipase/COase/thioEstase"/>
</dbReference>
<protein>
    <submittedName>
        <fullName evidence="4">Dienelactone hydrolase family protein</fullName>
    </submittedName>
</protein>
<evidence type="ECO:0000256" key="2">
    <source>
        <dbReference type="ARBA" id="ARBA00022801"/>
    </source>
</evidence>
<dbReference type="Gene3D" id="3.40.50.1820">
    <property type="entry name" value="alpha/beta hydrolase"/>
    <property type="match status" value="1"/>
</dbReference>
<proteinExistence type="inferred from homology"/>
<comment type="caution">
    <text evidence="4">The sequence shown here is derived from an EMBL/GenBank/DDBJ whole genome shotgun (WGS) entry which is preliminary data.</text>
</comment>
<name>A0ABT5HQ93_9CAUL</name>
<dbReference type="EMBL" id="JAQQKX010000002">
    <property type="protein sequence ID" value="MDC7682243.1"/>
    <property type="molecule type" value="Genomic_DNA"/>
</dbReference>
<dbReference type="InterPro" id="IPR029058">
    <property type="entry name" value="AB_hydrolase_fold"/>
</dbReference>
<sequence>MKTLVIFLHGVGSEGAALIGLARHWAQTLPDAVFEAPDGPEPFDMSPHVSGHQWFSVKGVTAENRAARVAAARPAFDATITTLMAKHGIDDPAQVALVGFSQGSIMALDAIATGRWPVAAVVAFSGRLSTPDPLTPSPTPVLLIHGRDDDVIPYNETEGAAHRLSDAGLMVEAHILDGLTHSINASGSRLASAFLVRAWTAGLQI</sequence>
<dbReference type="PANTHER" id="PTHR10655:SF17">
    <property type="entry name" value="LYSOPHOSPHOLIPASE-LIKE PROTEIN 1"/>
    <property type="match status" value="1"/>
</dbReference>
<evidence type="ECO:0000313" key="5">
    <source>
        <dbReference type="Proteomes" id="UP001214854"/>
    </source>
</evidence>
<reference evidence="4 5" key="1">
    <citation type="submission" date="2023-01" db="EMBL/GenBank/DDBJ databases">
        <title>Novel species of the genus Asticcacaulis isolated from rivers.</title>
        <authorList>
            <person name="Lu H."/>
        </authorList>
    </citation>
    <scope>NUCLEOTIDE SEQUENCE [LARGE SCALE GENOMIC DNA]</scope>
    <source>
        <strain evidence="4 5">BYS171W</strain>
    </source>
</reference>
<dbReference type="Proteomes" id="UP001214854">
    <property type="component" value="Unassembled WGS sequence"/>
</dbReference>